<organism evidence="3 4">
    <name type="scientific">Archangium minus</name>
    <dbReference type="NCBI Taxonomy" id="83450"/>
    <lineage>
        <taxon>Bacteria</taxon>
        <taxon>Pseudomonadati</taxon>
        <taxon>Myxococcota</taxon>
        <taxon>Myxococcia</taxon>
        <taxon>Myxococcales</taxon>
        <taxon>Cystobacterineae</taxon>
        <taxon>Archangiaceae</taxon>
        <taxon>Archangium</taxon>
    </lineage>
</organism>
<keyword evidence="1" id="KW-0175">Coiled coil</keyword>
<dbReference type="RefSeq" id="WP_395816574.1">
    <property type="nucleotide sequence ID" value="NZ_CP043494.1"/>
</dbReference>
<feature type="transmembrane region" description="Helical" evidence="2">
    <location>
        <begin position="87"/>
        <end position="108"/>
    </location>
</feature>
<sequence>MLSLVAVLLAVSPMPGQPSLLNSVQTELRASPRLLAVQDAPAEGGSRLDAPAPDDREARIRQLTREVEDINARLRQTSSNWPIGSVVMAYSGYVLAPLLLVGLPMLVIGLTSTVSYATTLVAVGAVLSVLGGGGVALLILGITSGLEASGKAKVEREELLRQRNALEDELRELKRVRPESSLQVWRDGRGESFIPVASLAF</sequence>
<protein>
    <submittedName>
        <fullName evidence="3">Uncharacterized protein</fullName>
    </submittedName>
</protein>
<feature type="coiled-coil region" evidence="1">
    <location>
        <begin position="149"/>
        <end position="176"/>
    </location>
</feature>
<dbReference type="EMBL" id="CP043494">
    <property type="protein sequence ID" value="WNG44210.1"/>
    <property type="molecule type" value="Genomic_DNA"/>
</dbReference>
<reference evidence="3 4" key="1">
    <citation type="submission" date="2019-08" db="EMBL/GenBank/DDBJ databases">
        <title>Archangium and Cystobacter genomes.</title>
        <authorList>
            <person name="Chen I.-C.K."/>
            <person name="Wielgoss S."/>
        </authorList>
    </citation>
    <scope>NUCLEOTIDE SEQUENCE [LARGE SCALE GENOMIC DNA]</scope>
    <source>
        <strain evidence="3 4">Cbm 6</strain>
    </source>
</reference>
<keyword evidence="4" id="KW-1185">Reference proteome</keyword>
<dbReference type="Proteomes" id="UP001611383">
    <property type="component" value="Chromosome"/>
</dbReference>
<keyword evidence="2" id="KW-0472">Membrane</keyword>
<keyword evidence="2" id="KW-1133">Transmembrane helix</keyword>
<accession>A0ABY9WKS5</accession>
<name>A0ABY9WKS5_9BACT</name>
<evidence type="ECO:0000256" key="2">
    <source>
        <dbReference type="SAM" id="Phobius"/>
    </source>
</evidence>
<proteinExistence type="predicted"/>
<evidence type="ECO:0000256" key="1">
    <source>
        <dbReference type="SAM" id="Coils"/>
    </source>
</evidence>
<feature type="transmembrane region" description="Helical" evidence="2">
    <location>
        <begin position="120"/>
        <end position="142"/>
    </location>
</feature>
<keyword evidence="2" id="KW-0812">Transmembrane</keyword>
<gene>
    <name evidence="3" type="ORF">F0U60_08900</name>
</gene>
<evidence type="ECO:0000313" key="3">
    <source>
        <dbReference type="EMBL" id="WNG44210.1"/>
    </source>
</evidence>
<evidence type="ECO:0000313" key="4">
    <source>
        <dbReference type="Proteomes" id="UP001611383"/>
    </source>
</evidence>